<keyword evidence="2 4" id="KW-0647">Proteasome</keyword>
<keyword evidence="2" id="KW-0539">Nucleus</keyword>
<dbReference type="PANTHER" id="PTHR16771:SF0">
    <property type="entry name" value="26S PROTEASOME COMPLEX SUBUNIT SEM1"/>
    <property type="match status" value="1"/>
</dbReference>
<evidence type="ECO:0000256" key="2">
    <source>
        <dbReference type="RuleBase" id="RU369057"/>
    </source>
</evidence>
<evidence type="ECO:0000256" key="3">
    <source>
        <dbReference type="SAM" id="MobiDB-lite"/>
    </source>
</evidence>
<dbReference type="Proteomes" id="UP001140172">
    <property type="component" value="Unassembled WGS sequence"/>
</dbReference>
<feature type="region of interest" description="Disordered" evidence="3">
    <location>
        <begin position="1"/>
        <end position="25"/>
    </location>
</feature>
<dbReference type="GO" id="GO:0006406">
    <property type="term" value="P:mRNA export from nucleus"/>
    <property type="evidence" value="ECO:0007669"/>
    <property type="project" value="UniProtKB-UniRule"/>
</dbReference>
<comment type="function">
    <text evidence="2">Component of the 26S proteasome, a multiprotein complex involved in the ATP-dependent degradation of ubiquitinated proteins.</text>
</comment>
<evidence type="ECO:0000313" key="4">
    <source>
        <dbReference type="EMBL" id="KAJ2788005.1"/>
    </source>
</evidence>
<comment type="subcellular location">
    <subcellularLocation>
        <location evidence="2">Nucleus</location>
    </subcellularLocation>
</comment>
<dbReference type="SMART" id="SM01385">
    <property type="entry name" value="DSS1_SEM1"/>
    <property type="match status" value="1"/>
</dbReference>
<evidence type="ECO:0000256" key="1">
    <source>
        <dbReference type="ARBA" id="ARBA00034491"/>
    </source>
</evidence>
<dbReference type="GO" id="GO:0043248">
    <property type="term" value="P:proteasome assembly"/>
    <property type="evidence" value="ECO:0007669"/>
    <property type="project" value="UniProtKB-UniRule"/>
</dbReference>
<dbReference type="GO" id="GO:0005634">
    <property type="term" value="C:nucleus"/>
    <property type="evidence" value="ECO:0007669"/>
    <property type="project" value="UniProtKB-SubCell"/>
</dbReference>
<dbReference type="Pfam" id="PF05160">
    <property type="entry name" value="DSS1_SEM1"/>
    <property type="match status" value="1"/>
</dbReference>
<dbReference type="AlphaFoldDB" id="A0A9W8HSH2"/>
<protein>
    <recommendedName>
        <fullName evidence="2">26S proteasome complex subunit SEM1</fullName>
    </recommendedName>
</protein>
<organism evidence="4 5">
    <name type="scientific">Coemansia interrupta</name>
    <dbReference type="NCBI Taxonomy" id="1126814"/>
    <lineage>
        <taxon>Eukaryota</taxon>
        <taxon>Fungi</taxon>
        <taxon>Fungi incertae sedis</taxon>
        <taxon>Zoopagomycota</taxon>
        <taxon>Kickxellomycotina</taxon>
        <taxon>Kickxellomycetes</taxon>
        <taxon>Kickxellales</taxon>
        <taxon>Kickxellaceae</taxon>
        <taxon>Coemansia</taxon>
    </lineage>
</organism>
<sequence>MSANQTPSDAKPEQATKNNINLIEDDDEFEEFPVEDWDESSVDTEELTNIFQGWEDDNIEDDFSKQLRVELEKSVQTAMSVSS</sequence>
<keyword evidence="5" id="KW-1185">Reference proteome</keyword>
<gene>
    <name evidence="4" type="primary">SHFM1</name>
    <name evidence="4" type="ORF">GGI15_000265</name>
</gene>
<name>A0A9W8HSH2_9FUNG</name>
<reference evidence="4" key="1">
    <citation type="submission" date="2022-07" db="EMBL/GenBank/DDBJ databases">
        <title>Phylogenomic reconstructions and comparative analyses of Kickxellomycotina fungi.</title>
        <authorList>
            <person name="Reynolds N.K."/>
            <person name="Stajich J.E."/>
            <person name="Barry K."/>
            <person name="Grigoriev I.V."/>
            <person name="Crous P."/>
            <person name="Smith M.E."/>
        </authorList>
    </citation>
    <scope>NUCLEOTIDE SEQUENCE</scope>
    <source>
        <strain evidence="4">BCRC 34489</strain>
    </source>
</reference>
<dbReference type="EMBL" id="JANBUM010000006">
    <property type="protein sequence ID" value="KAJ2788005.1"/>
    <property type="molecule type" value="Genomic_DNA"/>
</dbReference>
<dbReference type="GO" id="GO:0000724">
    <property type="term" value="P:double-strand break repair via homologous recombination"/>
    <property type="evidence" value="ECO:0007669"/>
    <property type="project" value="TreeGrafter"/>
</dbReference>
<dbReference type="OrthoDB" id="5586203at2759"/>
<comment type="caution">
    <text evidence="4">The sequence shown here is derived from an EMBL/GenBank/DDBJ whole genome shotgun (WGS) entry which is preliminary data.</text>
</comment>
<accession>A0A9W8HSH2</accession>
<dbReference type="CDD" id="cd13768">
    <property type="entry name" value="DSS1_Sem1"/>
    <property type="match status" value="1"/>
</dbReference>
<dbReference type="PANTHER" id="PTHR16771">
    <property type="entry name" value="26 PROTEASOME COMPLEX SUBUNIT DSS1"/>
    <property type="match status" value="1"/>
</dbReference>
<proteinExistence type="inferred from homology"/>
<dbReference type="InterPro" id="IPR007834">
    <property type="entry name" value="DSS1_SEM1"/>
</dbReference>
<dbReference type="GO" id="GO:0008541">
    <property type="term" value="C:proteasome regulatory particle, lid subcomplex"/>
    <property type="evidence" value="ECO:0007669"/>
    <property type="project" value="UniProtKB-UniRule"/>
</dbReference>
<evidence type="ECO:0000313" key="5">
    <source>
        <dbReference type="Proteomes" id="UP001140172"/>
    </source>
</evidence>
<comment type="similarity">
    <text evidence="1 2">Belongs to the DSS1/SEM1 family.</text>
</comment>